<dbReference type="AlphaFoldDB" id="A0A8H3B4N1"/>
<dbReference type="InterPro" id="IPR003959">
    <property type="entry name" value="ATPase_AAA_core"/>
</dbReference>
<gene>
    <name evidence="3" type="ORF">RDB_LOCUS60482</name>
</gene>
<evidence type="ECO:0000256" key="1">
    <source>
        <dbReference type="SAM" id="MobiDB-lite"/>
    </source>
</evidence>
<dbReference type="Proteomes" id="UP000663888">
    <property type="component" value="Unassembled WGS sequence"/>
</dbReference>
<feature type="compositionally biased region" description="Basic and acidic residues" evidence="1">
    <location>
        <begin position="62"/>
        <end position="74"/>
    </location>
</feature>
<dbReference type="Pfam" id="PF22942">
    <property type="entry name" value="DUF7025"/>
    <property type="match status" value="1"/>
</dbReference>
<organism evidence="3 4">
    <name type="scientific">Rhizoctonia solani</name>
    <dbReference type="NCBI Taxonomy" id="456999"/>
    <lineage>
        <taxon>Eukaryota</taxon>
        <taxon>Fungi</taxon>
        <taxon>Dikarya</taxon>
        <taxon>Basidiomycota</taxon>
        <taxon>Agaricomycotina</taxon>
        <taxon>Agaricomycetes</taxon>
        <taxon>Cantharellales</taxon>
        <taxon>Ceratobasidiaceae</taxon>
        <taxon>Rhizoctonia</taxon>
    </lineage>
</organism>
<dbReference type="Gene3D" id="3.40.50.300">
    <property type="entry name" value="P-loop containing nucleotide triphosphate hydrolases"/>
    <property type="match status" value="1"/>
</dbReference>
<comment type="caution">
    <text evidence="3">The sequence shown here is derived from an EMBL/GenBank/DDBJ whole genome shotgun (WGS) entry which is preliminary data.</text>
</comment>
<dbReference type="PANTHER" id="PTHR46411">
    <property type="entry name" value="FAMILY ATPASE, PUTATIVE-RELATED"/>
    <property type="match status" value="1"/>
</dbReference>
<feature type="domain" description="AAA+ ATPase" evidence="2">
    <location>
        <begin position="522"/>
        <end position="647"/>
    </location>
</feature>
<accession>A0A8H3B4N1</accession>
<dbReference type="GO" id="GO:0005524">
    <property type="term" value="F:ATP binding"/>
    <property type="evidence" value="ECO:0007669"/>
    <property type="project" value="InterPro"/>
</dbReference>
<dbReference type="InterPro" id="IPR027417">
    <property type="entry name" value="P-loop_NTPase"/>
</dbReference>
<sequence>MASSIASTLPKVTLSPPTLLKLYTLCVVATTASLAIWGPQIISSIGDRLTTLSDSEAQPEETTEKEKEDATGDNKWKRKNQIWKYGWEDVEPPEAREKEDKDIVFVAIKRSYGGHSGQEDHLWIEINSWVLTELLRFEFKHNETLLDEEPGLDARELYMARDRLAELAALVPQSEEPQPEDKVEEETPKSSDGDKAPTDGHDNKEISNEKTEETSATEPPKGSVPSDELVPAGPELSKEEYNQALREIKLLHKFITDEFQKVEERLGKLRADGMISWKLLWAFLRRGQRLETTHSSGEKMAFIMKSWSYGEYEGKRVFEISGRWLQWTGHRYVEQDITRRIAEFTGLKKAVELSARHLSNESFEELMARGRTYAKYAGVHHLTYSSNIIQAERKTRAEGRLMVDVASYRRMNPNADVWDYDDPNYYSSERARENMAFFRTSISDDDEDLILLPPTLHGYSFVAKTWGEILVEHLRPVPFQPQVFDHLVLRDDYKSMIRSLVDAHAGNGESALLTDVVTGKGGGLVIVLHGKPGLGKTLTAEAVSEHLQRPLYVVSSGELGTYASQLESTLKDTLEVSTIWKAVTLIDEADVFLEARSSHELERNALVSVFLRVLEYHSGVLILTTNRIRSFDEAFLSRFSIALRYPELNEDSRKILWAKFLALGGASVEGHKPRAITSDETAGTPYNFSLADIEKLAYRNLNGRVIKQSARTAQALAVSASEPLSMYHVETVLRVSDQFAEDWKELTHKDTNPLSGSS</sequence>
<dbReference type="InterPro" id="IPR003593">
    <property type="entry name" value="AAA+_ATPase"/>
</dbReference>
<evidence type="ECO:0000259" key="2">
    <source>
        <dbReference type="SMART" id="SM00382"/>
    </source>
</evidence>
<proteinExistence type="predicted"/>
<dbReference type="EMBL" id="CAJMWX010001032">
    <property type="protein sequence ID" value="CAE6447312.1"/>
    <property type="molecule type" value="Genomic_DNA"/>
</dbReference>
<evidence type="ECO:0000313" key="3">
    <source>
        <dbReference type="EMBL" id="CAE6447312.1"/>
    </source>
</evidence>
<dbReference type="InterPro" id="IPR054289">
    <property type="entry name" value="DUF7025"/>
</dbReference>
<dbReference type="SMART" id="SM00382">
    <property type="entry name" value="AAA"/>
    <property type="match status" value="1"/>
</dbReference>
<dbReference type="SUPFAM" id="SSF52540">
    <property type="entry name" value="P-loop containing nucleoside triphosphate hydrolases"/>
    <property type="match status" value="1"/>
</dbReference>
<feature type="compositionally biased region" description="Basic and acidic residues" evidence="1">
    <location>
        <begin position="179"/>
        <end position="213"/>
    </location>
</feature>
<name>A0A8H3B4N1_9AGAM</name>
<evidence type="ECO:0000313" key="4">
    <source>
        <dbReference type="Proteomes" id="UP000663888"/>
    </source>
</evidence>
<protein>
    <recommendedName>
        <fullName evidence="2">AAA+ ATPase domain-containing protein</fullName>
    </recommendedName>
</protein>
<reference evidence="3" key="1">
    <citation type="submission" date="2021-01" db="EMBL/GenBank/DDBJ databases">
        <authorList>
            <person name="Kaushik A."/>
        </authorList>
    </citation>
    <scope>NUCLEOTIDE SEQUENCE</scope>
    <source>
        <strain evidence="3">AG4-R118</strain>
    </source>
</reference>
<feature type="region of interest" description="Disordered" evidence="1">
    <location>
        <begin position="52"/>
        <end position="74"/>
    </location>
</feature>
<dbReference type="GO" id="GO:0016887">
    <property type="term" value="F:ATP hydrolysis activity"/>
    <property type="evidence" value="ECO:0007669"/>
    <property type="project" value="InterPro"/>
</dbReference>
<dbReference type="Pfam" id="PF00004">
    <property type="entry name" value="AAA"/>
    <property type="match status" value="1"/>
</dbReference>
<dbReference type="PANTHER" id="PTHR46411:SF3">
    <property type="entry name" value="AAA+ ATPASE DOMAIN-CONTAINING PROTEIN"/>
    <property type="match status" value="1"/>
</dbReference>
<feature type="region of interest" description="Disordered" evidence="1">
    <location>
        <begin position="170"/>
        <end position="233"/>
    </location>
</feature>